<gene>
    <name evidence="1" type="ORF">L2E82_47062</name>
</gene>
<accession>A0ACB8YUQ6</accession>
<protein>
    <submittedName>
        <fullName evidence="1">Uncharacterized protein</fullName>
    </submittedName>
</protein>
<reference evidence="1 2" key="2">
    <citation type="journal article" date="2022" name="Mol. Ecol. Resour.">
        <title>The genomes of chicory, endive, great burdock and yacon provide insights into Asteraceae paleo-polyploidization history and plant inulin production.</title>
        <authorList>
            <person name="Fan W."/>
            <person name="Wang S."/>
            <person name="Wang H."/>
            <person name="Wang A."/>
            <person name="Jiang F."/>
            <person name="Liu H."/>
            <person name="Zhao H."/>
            <person name="Xu D."/>
            <person name="Zhang Y."/>
        </authorList>
    </citation>
    <scope>NUCLEOTIDE SEQUENCE [LARGE SCALE GENOMIC DNA]</scope>
    <source>
        <strain evidence="2">cv. Punajuju</strain>
        <tissue evidence="1">Leaves</tissue>
    </source>
</reference>
<evidence type="ECO:0000313" key="2">
    <source>
        <dbReference type="Proteomes" id="UP001055811"/>
    </source>
</evidence>
<name>A0ACB8YUQ6_CICIN</name>
<keyword evidence="2" id="KW-1185">Reference proteome</keyword>
<comment type="caution">
    <text evidence="1">The sequence shown here is derived from an EMBL/GenBank/DDBJ whole genome shotgun (WGS) entry which is preliminary data.</text>
</comment>
<sequence>MSPETASTTYRRNHLFLLLLIGFISVVSSDELESLLNLKTALGESNTKVFDSWRPDNSVCNFTGITCDDSGSSVKEIDLSNQNLTGSIPFDSICQLQSLEKLSFGFNRLHGSVTEDLNKCSRLTYLDLGNNIFSGPIPDISSMNGLLYLYVNSSGFSGTFPWSSLENMTSLIVLSVGDNPFDQTPFPMQVLKLLNLNWLYMANCSIGGEIPAGIGDLTELIDFELSTNYITGEIPKEISKLVKLWQLELFANNLTGKLPVGLRNLTKLQRFDASTNYLEGDLSEIRFLTQLTSLQLFENKFTGEIPPELGEFKHLVNLSLYRNQLTGTLPPQLGSWSDFNFIDVSENFLTGQIPPDMCKNGKMTELLILQNNFTGEIPASYSDCKTLTRFRVSNNMLSGVVPSGIWGLPKAEIIDIATNDLEGGITSNIENAKTLAQIFAAHNRLSGELPQEISMATSLNMIDLSHNQISGKIPATIGELSQLSSLHLDNNKFTGEIPKSLRSCGSLSDINMAYNSFSGQIPAALGSLPTLNSLNLSYNQLSGQIPSTLSSLRLSILDLSDNKLAGPIPESLSVDAYNGSFAGNPGLCSQKVSYFRQCSPSSSDTSGVIRTVITCFSVGSAVILIFLAYSCYLKKKSQNDDEARSLKEDSWNIKSFHVLSFMEDDILDAINEQNLIGKGGSGQVYRASLKNGVELAVKHIRNSDSGHRKRKHSGKQKSLEFDAEVETLSSIRHVNVVKLYCSITSEESSLLVYEYLPNGSLWDRLHTSKKLGLDWETRYGIAVGAAKGLEYLHHGCERPVIHRDVKSSNILLDEYFKPRIADFGLAKIVQTDSTDGSTHVIAGTHGYIAPEYGYTYKVNEKSDVYSFGVVLMELVTGKKPMEAEFGENKDIVFWVCSKLKNKETVLSLVDSSIPEVYKEDTIKVLKIAIMCTSRLPALRPTMRTVVKMLEDAEPCKLLNIIITKDDDGKKKTDKILS</sequence>
<proteinExistence type="predicted"/>
<dbReference type="Proteomes" id="UP001055811">
    <property type="component" value="Linkage Group LG09"/>
</dbReference>
<dbReference type="EMBL" id="CM042017">
    <property type="protein sequence ID" value="KAI3689113.1"/>
    <property type="molecule type" value="Genomic_DNA"/>
</dbReference>
<evidence type="ECO:0000313" key="1">
    <source>
        <dbReference type="EMBL" id="KAI3689113.1"/>
    </source>
</evidence>
<organism evidence="1 2">
    <name type="scientific">Cichorium intybus</name>
    <name type="common">Chicory</name>
    <dbReference type="NCBI Taxonomy" id="13427"/>
    <lineage>
        <taxon>Eukaryota</taxon>
        <taxon>Viridiplantae</taxon>
        <taxon>Streptophyta</taxon>
        <taxon>Embryophyta</taxon>
        <taxon>Tracheophyta</taxon>
        <taxon>Spermatophyta</taxon>
        <taxon>Magnoliopsida</taxon>
        <taxon>eudicotyledons</taxon>
        <taxon>Gunneridae</taxon>
        <taxon>Pentapetalae</taxon>
        <taxon>asterids</taxon>
        <taxon>campanulids</taxon>
        <taxon>Asterales</taxon>
        <taxon>Asteraceae</taxon>
        <taxon>Cichorioideae</taxon>
        <taxon>Cichorieae</taxon>
        <taxon>Cichoriinae</taxon>
        <taxon>Cichorium</taxon>
    </lineage>
</organism>
<reference evidence="2" key="1">
    <citation type="journal article" date="2022" name="Mol. Ecol. Resour.">
        <title>The genomes of chicory, endive, great burdock and yacon provide insights into Asteraceae palaeo-polyploidization history and plant inulin production.</title>
        <authorList>
            <person name="Fan W."/>
            <person name="Wang S."/>
            <person name="Wang H."/>
            <person name="Wang A."/>
            <person name="Jiang F."/>
            <person name="Liu H."/>
            <person name="Zhao H."/>
            <person name="Xu D."/>
            <person name="Zhang Y."/>
        </authorList>
    </citation>
    <scope>NUCLEOTIDE SEQUENCE [LARGE SCALE GENOMIC DNA]</scope>
    <source>
        <strain evidence="2">cv. Punajuju</strain>
    </source>
</reference>